<evidence type="ECO:0000313" key="1">
    <source>
        <dbReference type="EMBL" id="KAF2772405.1"/>
    </source>
</evidence>
<accession>A0A6G1LHQ0</accession>
<dbReference type="SUPFAM" id="SSF144232">
    <property type="entry name" value="HIT/MYND zinc finger-like"/>
    <property type="match status" value="1"/>
</dbReference>
<organism evidence="1 2">
    <name type="scientific">Teratosphaeria nubilosa</name>
    <dbReference type="NCBI Taxonomy" id="161662"/>
    <lineage>
        <taxon>Eukaryota</taxon>
        <taxon>Fungi</taxon>
        <taxon>Dikarya</taxon>
        <taxon>Ascomycota</taxon>
        <taxon>Pezizomycotina</taxon>
        <taxon>Dothideomycetes</taxon>
        <taxon>Dothideomycetidae</taxon>
        <taxon>Mycosphaerellales</taxon>
        <taxon>Teratosphaeriaceae</taxon>
        <taxon>Teratosphaeria</taxon>
    </lineage>
</organism>
<dbReference type="AlphaFoldDB" id="A0A6G1LHQ0"/>
<name>A0A6G1LHQ0_9PEZI</name>
<dbReference type="OrthoDB" id="3649057at2759"/>
<reference evidence="1" key="1">
    <citation type="journal article" date="2020" name="Stud. Mycol.">
        <title>101 Dothideomycetes genomes: a test case for predicting lifestyles and emergence of pathogens.</title>
        <authorList>
            <person name="Haridas S."/>
            <person name="Albert R."/>
            <person name="Binder M."/>
            <person name="Bloem J."/>
            <person name="Labutti K."/>
            <person name="Salamov A."/>
            <person name="Andreopoulos B."/>
            <person name="Baker S."/>
            <person name="Barry K."/>
            <person name="Bills G."/>
            <person name="Bluhm B."/>
            <person name="Cannon C."/>
            <person name="Castanera R."/>
            <person name="Culley D."/>
            <person name="Daum C."/>
            <person name="Ezra D."/>
            <person name="Gonzalez J."/>
            <person name="Henrissat B."/>
            <person name="Kuo A."/>
            <person name="Liang C."/>
            <person name="Lipzen A."/>
            <person name="Lutzoni F."/>
            <person name="Magnuson J."/>
            <person name="Mondo S."/>
            <person name="Nolan M."/>
            <person name="Ohm R."/>
            <person name="Pangilinan J."/>
            <person name="Park H.-J."/>
            <person name="Ramirez L."/>
            <person name="Alfaro M."/>
            <person name="Sun H."/>
            <person name="Tritt A."/>
            <person name="Yoshinaga Y."/>
            <person name="Zwiers L.-H."/>
            <person name="Turgeon B."/>
            <person name="Goodwin S."/>
            <person name="Spatafora J."/>
            <person name="Crous P."/>
            <person name="Grigoriev I."/>
        </authorList>
    </citation>
    <scope>NUCLEOTIDE SEQUENCE</scope>
    <source>
        <strain evidence="1">CBS 116005</strain>
    </source>
</reference>
<sequence length="423" mass="47703">MAATANGSCATCCKAASAYCPACVEEMDGRRTPTTYYCSRACQVVDRSMHKVPCKHKKIMHRAAEVLQATFYAFREAAFDLDINSVTKNGNVLEVHHREVDAAGAMTRSPLSRFPDKLLANGDDKKAILAHAACTDATAYLHELRVKLLRGITPIIKTVDEGHICVDRRHERIRRFLDLLDGTSKLDTGVSFHEVIILSCTYGSKFVFYPAGAQYGQYSPLLRLDDYLKDWAAPGKTLQLKPHGSMHLYLQEATAGGHQDVFTDTHDLRSLVIHDEVVQAMNYAVADWEKKNGKSVHKILTQKQAAYEADRNSLVQAMRKGMCAYIQWWEARPDKFETKRIPREPVEAKKPKLTLERTPISETEQAQAEVDRTLASLRLLENAEDSERKIRARAGSEKEREYASQMEAFLKKEEVKGPTILRM</sequence>
<dbReference type="Gene3D" id="6.10.140.2220">
    <property type="match status" value="1"/>
</dbReference>
<evidence type="ECO:0000313" key="2">
    <source>
        <dbReference type="Proteomes" id="UP000799436"/>
    </source>
</evidence>
<dbReference type="Proteomes" id="UP000799436">
    <property type="component" value="Unassembled WGS sequence"/>
</dbReference>
<dbReference type="EMBL" id="ML995815">
    <property type="protein sequence ID" value="KAF2772405.1"/>
    <property type="molecule type" value="Genomic_DNA"/>
</dbReference>
<protein>
    <recommendedName>
        <fullName evidence="3">MYND-type zinc finger protein samB</fullName>
    </recommendedName>
</protein>
<proteinExistence type="predicted"/>
<keyword evidence="2" id="KW-1185">Reference proteome</keyword>
<evidence type="ECO:0008006" key="3">
    <source>
        <dbReference type="Google" id="ProtNLM"/>
    </source>
</evidence>
<gene>
    <name evidence="1" type="ORF">EJ03DRAFT_372151</name>
</gene>